<dbReference type="EMBL" id="CP115300">
    <property type="protein sequence ID" value="WBO61708.1"/>
    <property type="molecule type" value="Genomic_DNA"/>
</dbReference>
<evidence type="ECO:0000313" key="2">
    <source>
        <dbReference type="EMBL" id="WBO61708.1"/>
    </source>
</evidence>
<proteinExistence type="predicted"/>
<dbReference type="SUPFAM" id="SSF55718">
    <property type="entry name" value="SCP-like"/>
    <property type="match status" value="1"/>
</dbReference>
<keyword evidence="3" id="KW-1185">Reference proteome</keyword>
<dbReference type="GO" id="GO:0016853">
    <property type="term" value="F:isomerase activity"/>
    <property type="evidence" value="ECO:0007669"/>
    <property type="project" value="UniProtKB-KW"/>
</dbReference>
<keyword evidence="2" id="KW-0413">Isomerase</keyword>
<dbReference type="RefSeq" id="WP_270079664.1">
    <property type="nucleotide sequence ID" value="NZ_CP115300.1"/>
</dbReference>
<sequence>MTTRTTRHDLTVTVPWMREGTAVLTRVADGLTDDDLSAASALPGWTRAHVIGHVARNAEALTRLATWARTGVPNPMYANRGQRAAEIESSATLPPEVLRSQLTSTAAELGDALAALDATTWQAEVRSALGRTVPAAQIPWMRVREVWLHAIDLASGTTFADLPAPLTDVLLDDVTATLSTRPVCPAVRLAPTDRDRTWDVGPTPAEPRAVIEAPASELLAWTTGRTPRPTAPVTLPTWL</sequence>
<gene>
    <name evidence="2" type="ORF">O1G22_01970</name>
</gene>
<dbReference type="NCBIfam" id="TIGR03083">
    <property type="entry name" value="maleylpyruvate isomerase family mycothiol-dependent enzyme"/>
    <property type="match status" value="1"/>
</dbReference>
<dbReference type="Gene3D" id="1.20.120.450">
    <property type="entry name" value="dinb family like domain"/>
    <property type="match status" value="1"/>
</dbReference>
<dbReference type="InterPro" id="IPR034660">
    <property type="entry name" value="DinB/YfiT-like"/>
</dbReference>
<name>A0ABY7NX88_9ACTN</name>
<dbReference type="InterPro" id="IPR017517">
    <property type="entry name" value="Maleyloyr_isom"/>
</dbReference>
<organism evidence="2 3">
    <name type="scientific">Streptomyces camelliae</name>
    <dbReference type="NCBI Taxonomy" id="3004093"/>
    <lineage>
        <taxon>Bacteria</taxon>
        <taxon>Bacillati</taxon>
        <taxon>Actinomycetota</taxon>
        <taxon>Actinomycetes</taxon>
        <taxon>Kitasatosporales</taxon>
        <taxon>Streptomycetaceae</taxon>
        <taxon>Streptomyces</taxon>
    </lineage>
</organism>
<feature type="domain" description="Mycothiol-dependent maleylpyruvate isomerase metal-binding" evidence="1">
    <location>
        <begin position="18"/>
        <end position="154"/>
    </location>
</feature>
<evidence type="ECO:0000259" key="1">
    <source>
        <dbReference type="Pfam" id="PF11716"/>
    </source>
</evidence>
<reference evidence="2 3" key="1">
    <citation type="submission" date="2022-12" db="EMBL/GenBank/DDBJ databases">
        <authorList>
            <person name="Mo P."/>
        </authorList>
    </citation>
    <scope>NUCLEOTIDE SEQUENCE [LARGE SCALE GENOMIC DNA]</scope>
    <source>
        <strain evidence="2 3">HUAS 2-6</strain>
    </source>
</reference>
<dbReference type="SUPFAM" id="SSF109854">
    <property type="entry name" value="DinB/YfiT-like putative metalloenzymes"/>
    <property type="match status" value="1"/>
</dbReference>
<dbReference type="InterPro" id="IPR036527">
    <property type="entry name" value="SCP2_sterol-bd_dom_sf"/>
</dbReference>
<accession>A0ABY7NX88</accession>
<dbReference type="Pfam" id="PF11716">
    <property type="entry name" value="MDMPI_N"/>
    <property type="match status" value="1"/>
</dbReference>
<dbReference type="Proteomes" id="UP001212326">
    <property type="component" value="Chromosome"/>
</dbReference>
<dbReference type="Gene3D" id="3.30.1050.20">
    <property type="match status" value="1"/>
</dbReference>
<evidence type="ECO:0000313" key="3">
    <source>
        <dbReference type="Proteomes" id="UP001212326"/>
    </source>
</evidence>
<protein>
    <submittedName>
        <fullName evidence="2">Maleylpyruvate isomerase family mycothiol-dependent enzyme</fullName>
    </submittedName>
</protein>
<dbReference type="InterPro" id="IPR024344">
    <property type="entry name" value="MDMPI_metal-binding"/>
</dbReference>